<evidence type="ECO:0000256" key="1">
    <source>
        <dbReference type="RuleBase" id="RU367073"/>
    </source>
</evidence>
<feature type="compositionally biased region" description="Low complexity" evidence="2">
    <location>
        <begin position="155"/>
        <end position="172"/>
    </location>
</feature>
<evidence type="ECO:0000313" key="4">
    <source>
        <dbReference type="EMBL" id="TNY22731.1"/>
    </source>
</evidence>
<keyword evidence="1" id="KW-0812">Transmembrane</keyword>
<dbReference type="InterPro" id="IPR040115">
    <property type="entry name" value="Lnp"/>
</dbReference>
<comment type="function">
    <text evidence="1">Plays a role in determining ER morphology.</text>
</comment>
<dbReference type="AlphaFoldDB" id="A0A5C5G4A4"/>
<feature type="compositionally biased region" description="Low complexity" evidence="2">
    <location>
        <begin position="317"/>
        <end position="334"/>
    </location>
</feature>
<keyword evidence="1" id="KW-0863">Zinc-finger</keyword>
<dbReference type="PANTHER" id="PTHR22166">
    <property type="entry name" value="ENDOPLASMIC RETICULUM JUNCTION FORMATION PROTEIN LUNAPARK"/>
    <property type="match status" value="1"/>
</dbReference>
<dbReference type="EMBL" id="SOZI01000021">
    <property type="protein sequence ID" value="TNY22731.1"/>
    <property type="molecule type" value="Genomic_DNA"/>
</dbReference>
<dbReference type="GO" id="GO:0008270">
    <property type="term" value="F:zinc ion binding"/>
    <property type="evidence" value="ECO:0007669"/>
    <property type="project" value="UniProtKB-KW"/>
</dbReference>
<dbReference type="Proteomes" id="UP000311382">
    <property type="component" value="Unassembled WGS sequence"/>
</dbReference>
<dbReference type="Pfam" id="PF10058">
    <property type="entry name" value="Zn_ribbon_10"/>
    <property type="match status" value="1"/>
</dbReference>
<keyword evidence="1" id="KW-0862">Zinc</keyword>
<accession>A0A5C5G4A4</accession>
<dbReference type="InterPro" id="IPR019273">
    <property type="entry name" value="Lunapark_Znf"/>
</dbReference>
<feature type="domain" description="Lunapark zinc ribbon" evidence="3">
    <location>
        <begin position="240"/>
        <end position="294"/>
    </location>
</feature>
<keyword evidence="1" id="KW-0472">Membrane</keyword>
<comment type="similarity">
    <text evidence="1">Belongs to the lunapark family.</text>
</comment>
<dbReference type="GO" id="GO:0071788">
    <property type="term" value="P:endoplasmic reticulum tubular network maintenance"/>
    <property type="evidence" value="ECO:0007669"/>
    <property type="project" value="UniProtKB-UniRule"/>
</dbReference>
<dbReference type="PANTHER" id="PTHR22166:SF12">
    <property type="entry name" value="ENDOPLASMIC RETICULUM JUNCTION FORMATION PROTEIN LUNAPARK"/>
    <property type="match status" value="1"/>
</dbReference>
<evidence type="ECO:0000313" key="5">
    <source>
        <dbReference type="Proteomes" id="UP000311382"/>
    </source>
</evidence>
<comment type="subcellular location">
    <subcellularLocation>
        <location evidence="1">Endoplasmic reticulum membrane</location>
        <topology evidence="1">Multi-pass membrane protein</topology>
    </subcellularLocation>
</comment>
<keyword evidence="1" id="KW-0479">Metal-binding</keyword>
<feature type="compositionally biased region" description="Low complexity" evidence="2">
    <location>
        <begin position="178"/>
        <end position="222"/>
    </location>
</feature>
<sequence length="404" mass="43726">MGALFSRPKDENYDTLLAKLQTQIAARQARLQQIRLRERRANALLITYGLACWILYAILWYFGIVGGRHGPWPVAAAGGAPVVLGPIAIIFTRRASRWFYHRKEDKEEKQLKVLVKQKQDKVEEIKKKTGYYRTRDLLEKYDEALRKGPASAPSTPAKQPAKAGAKPAAAPLPGTPSTPQGAAARPGTPAAAATTPQQRALANVNAPGTPAQAPFPGGAPSGAFPPPPLPPSTPQPRTLLDKVADALLGVAPEEANPLNRYALICGQCYAHNGLAKKEEFDFVQYRCPRCGYFNPPRRAPASTVAAGGPHRHRRVVSEAAPSPLASSSARPWAAQDADESREFDEEDNGEMREVRAEEASAGKSGSGGKTSTTALREGGEARRRRKKEVGEDEVDVEDRMDTSD</sequence>
<dbReference type="OrthoDB" id="1725934at2759"/>
<evidence type="ECO:0000259" key="3">
    <source>
        <dbReference type="Pfam" id="PF10058"/>
    </source>
</evidence>
<reference evidence="4 5" key="1">
    <citation type="submission" date="2019-03" db="EMBL/GenBank/DDBJ databases">
        <title>Rhodosporidium diobovatum UCD-FST 08-225 genome sequencing, assembly, and annotation.</title>
        <authorList>
            <person name="Fakankun I.U."/>
            <person name="Fristensky B."/>
            <person name="Levin D.B."/>
        </authorList>
    </citation>
    <scope>NUCLEOTIDE SEQUENCE [LARGE SCALE GENOMIC DNA]</scope>
    <source>
        <strain evidence="4 5">UCD-FST 08-225</strain>
    </source>
</reference>
<feature type="compositionally biased region" description="Basic and acidic residues" evidence="2">
    <location>
        <begin position="349"/>
        <end position="360"/>
    </location>
</feature>
<keyword evidence="1" id="KW-0256">Endoplasmic reticulum</keyword>
<feature type="compositionally biased region" description="Pro residues" evidence="2">
    <location>
        <begin position="223"/>
        <end position="234"/>
    </location>
</feature>
<gene>
    <name evidence="4" type="ORF">DMC30DRAFT_445059</name>
</gene>
<comment type="domain">
    <text evidence="1">The C4-type zinc finger motif is necessary both for its ER three-way tubular junction localization and formation.</text>
</comment>
<dbReference type="STRING" id="5288.A0A5C5G4A4"/>
<proteinExistence type="inferred from homology"/>
<feature type="compositionally biased region" description="Low complexity" evidence="2">
    <location>
        <begin position="361"/>
        <end position="376"/>
    </location>
</feature>
<feature type="transmembrane region" description="Helical" evidence="1">
    <location>
        <begin position="74"/>
        <end position="92"/>
    </location>
</feature>
<keyword evidence="1" id="KW-1133">Transmembrane helix</keyword>
<feature type="compositionally biased region" description="Acidic residues" evidence="2">
    <location>
        <begin position="336"/>
        <end position="348"/>
    </location>
</feature>
<comment type="caution">
    <text evidence="4">The sequence shown here is derived from an EMBL/GenBank/DDBJ whole genome shotgun (WGS) entry which is preliminary data.</text>
</comment>
<feature type="transmembrane region" description="Helical" evidence="1">
    <location>
        <begin position="43"/>
        <end position="62"/>
    </location>
</feature>
<protein>
    <recommendedName>
        <fullName evidence="1">Endoplasmic reticulum junction formation protein lunapark</fullName>
    </recommendedName>
</protein>
<dbReference type="GO" id="GO:0098826">
    <property type="term" value="C:endoplasmic reticulum tubular network membrane"/>
    <property type="evidence" value="ECO:0007669"/>
    <property type="project" value="UniProtKB-UniRule"/>
</dbReference>
<feature type="region of interest" description="Disordered" evidence="2">
    <location>
        <begin position="301"/>
        <end position="404"/>
    </location>
</feature>
<feature type="region of interest" description="Disordered" evidence="2">
    <location>
        <begin position="146"/>
        <end position="237"/>
    </location>
</feature>
<name>A0A5C5G4A4_9BASI</name>
<organism evidence="4 5">
    <name type="scientific">Rhodotorula diobovata</name>
    <dbReference type="NCBI Taxonomy" id="5288"/>
    <lineage>
        <taxon>Eukaryota</taxon>
        <taxon>Fungi</taxon>
        <taxon>Dikarya</taxon>
        <taxon>Basidiomycota</taxon>
        <taxon>Pucciniomycotina</taxon>
        <taxon>Microbotryomycetes</taxon>
        <taxon>Sporidiobolales</taxon>
        <taxon>Sporidiobolaceae</taxon>
        <taxon>Rhodotorula</taxon>
    </lineage>
</organism>
<evidence type="ECO:0000256" key="2">
    <source>
        <dbReference type="SAM" id="MobiDB-lite"/>
    </source>
</evidence>
<keyword evidence="5" id="KW-1185">Reference proteome</keyword>
<dbReference type="GO" id="GO:1903373">
    <property type="term" value="P:positive regulation of endoplasmic reticulum tubular network organization"/>
    <property type="evidence" value="ECO:0007669"/>
    <property type="project" value="UniProtKB-UniRule"/>
</dbReference>